<evidence type="ECO:0000259" key="4">
    <source>
        <dbReference type="Pfam" id="PF25973"/>
    </source>
</evidence>
<dbReference type="GO" id="GO:1990281">
    <property type="term" value="C:efflux pump complex"/>
    <property type="evidence" value="ECO:0007669"/>
    <property type="project" value="TreeGrafter"/>
</dbReference>
<evidence type="ECO:0000256" key="1">
    <source>
        <dbReference type="ARBA" id="ARBA00009477"/>
    </source>
</evidence>
<dbReference type="RefSeq" id="WP_128270985.1">
    <property type="nucleotide sequence ID" value="NZ_SAUW01000042.1"/>
</dbReference>
<reference evidence="5 6" key="1">
    <citation type="submission" date="2019-01" db="EMBL/GenBank/DDBJ databases">
        <title>Sinorhodobacter populi sp. nov. isolated from the symptomatic bark tissue of Populus euramericana canker.</title>
        <authorList>
            <person name="Xu G."/>
        </authorList>
    </citation>
    <scope>NUCLEOTIDE SEQUENCE [LARGE SCALE GENOMIC DNA]</scope>
    <source>
        <strain evidence="5 6">2D-5</strain>
    </source>
</reference>
<protein>
    <submittedName>
        <fullName evidence="5">Efflux RND transporter periplasmic adaptor subunit</fullName>
    </submittedName>
</protein>
<reference evidence="5 6" key="2">
    <citation type="submission" date="2019-01" db="EMBL/GenBank/DDBJ databases">
        <authorList>
            <person name="Li Y."/>
        </authorList>
    </citation>
    <scope>NUCLEOTIDE SEQUENCE [LARGE SCALE GENOMIC DNA]</scope>
    <source>
        <strain evidence="5 6">2D-5</strain>
    </source>
</reference>
<dbReference type="PANTHER" id="PTHR30469:SF15">
    <property type="entry name" value="HLYD FAMILY OF SECRETION PROTEINS"/>
    <property type="match status" value="1"/>
</dbReference>
<keyword evidence="6" id="KW-1185">Reference proteome</keyword>
<dbReference type="Gene3D" id="2.40.50.100">
    <property type="match status" value="1"/>
</dbReference>
<proteinExistence type="inferred from homology"/>
<accession>A0A443IKD1</accession>
<dbReference type="EMBL" id="SAUW01000042">
    <property type="protein sequence ID" value="RWR05021.1"/>
    <property type="molecule type" value="Genomic_DNA"/>
</dbReference>
<dbReference type="NCBIfam" id="TIGR01730">
    <property type="entry name" value="RND_mfp"/>
    <property type="match status" value="1"/>
</dbReference>
<keyword evidence="2" id="KW-0175">Coiled coil</keyword>
<evidence type="ECO:0000313" key="5">
    <source>
        <dbReference type="EMBL" id="RWR05021.1"/>
    </source>
</evidence>
<dbReference type="SUPFAM" id="SSF111369">
    <property type="entry name" value="HlyD-like secretion proteins"/>
    <property type="match status" value="1"/>
</dbReference>
<dbReference type="InterPro" id="IPR058647">
    <property type="entry name" value="BSH_CzcB-like"/>
</dbReference>
<comment type="similarity">
    <text evidence="1">Belongs to the membrane fusion protein (MFP) (TC 8.A.1) family.</text>
</comment>
<dbReference type="InterPro" id="IPR006143">
    <property type="entry name" value="RND_pump_MFP"/>
</dbReference>
<dbReference type="Gene3D" id="2.40.420.20">
    <property type="match status" value="1"/>
</dbReference>
<feature type="domain" description="CzcB-like barrel-sandwich hybrid" evidence="4">
    <location>
        <begin position="86"/>
        <end position="223"/>
    </location>
</feature>
<feature type="domain" description="CusB-like beta-barrel" evidence="3">
    <location>
        <begin position="236"/>
        <end position="299"/>
    </location>
</feature>
<dbReference type="InterPro" id="IPR058792">
    <property type="entry name" value="Beta-barrel_RND_2"/>
</dbReference>
<dbReference type="PANTHER" id="PTHR30469">
    <property type="entry name" value="MULTIDRUG RESISTANCE PROTEIN MDTA"/>
    <property type="match status" value="1"/>
</dbReference>
<dbReference type="Gene3D" id="2.40.30.170">
    <property type="match status" value="1"/>
</dbReference>
<dbReference type="Proteomes" id="UP000285710">
    <property type="component" value="Unassembled WGS sequence"/>
</dbReference>
<evidence type="ECO:0000313" key="6">
    <source>
        <dbReference type="Proteomes" id="UP000285710"/>
    </source>
</evidence>
<name>A0A443IKD1_9RHOB</name>
<dbReference type="Pfam" id="PF25954">
    <property type="entry name" value="Beta-barrel_RND_2"/>
    <property type="match status" value="1"/>
</dbReference>
<organism evidence="5 6">
    <name type="scientific">Paenirhodobacter populi</name>
    <dbReference type="NCBI Taxonomy" id="2306993"/>
    <lineage>
        <taxon>Bacteria</taxon>
        <taxon>Pseudomonadati</taxon>
        <taxon>Pseudomonadota</taxon>
        <taxon>Alphaproteobacteria</taxon>
        <taxon>Rhodobacterales</taxon>
        <taxon>Rhodobacter group</taxon>
        <taxon>Paenirhodobacter</taxon>
    </lineage>
</organism>
<gene>
    <name evidence="5" type="ORF">D2T33_20405</name>
</gene>
<evidence type="ECO:0000256" key="2">
    <source>
        <dbReference type="SAM" id="Coils"/>
    </source>
</evidence>
<evidence type="ECO:0000259" key="3">
    <source>
        <dbReference type="Pfam" id="PF25954"/>
    </source>
</evidence>
<sequence>MKLWIRSLALVAMTGAGLYLASTLLGSSDGATQGLDTTAGAQATVPQAQPVMQLLPREVLRVAPGTIVERLTVSGEVQPVQRVILRARSAGVVVELGVREGEAVKAGDLLVRFDTEDLAATLALRQSEIDATEAQHLFARQALDRIERLAERTIATQEQLDQARREAAVLQAQLDGLRAQAGIARAALRDAEIRAPFDGVVANRNVDIGERASAEAELMTLVDPTRLEARVLIATRDVPRIAPGQTAELRIDGLEGETIEGSVLRINPVANDGSRFISVHIGLDDPDGRLRGGMFATGTILVEERADVLSLPATALREDGDGAYVLRLAEGQIERRSVVTGAAWSGGRIEIRDGIASGDMILISPLPGLGEGVLAEVSGG</sequence>
<comment type="caution">
    <text evidence="5">The sequence shown here is derived from an EMBL/GenBank/DDBJ whole genome shotgun (WGS) entry which is preliminary data.</text>
</comment>
<dbReference type="GO" id="GO:0015562">
    <property type="term" value="F:efflux transmembrane transporter activity"/>
    <property type="evidence" value="ECO:0007669"/>
    <property type="project" value="TreeGrafter"/>
</dbReference>
<dbReference type="Pfam" id="PF25973">
    <property type="entry name" value="BSH_CzcB"/>
    <property type="match status" value="1"/>
</dbReference>
<dbReference type="AlphaFoldDB" id="A0A443IKD1"/>
<feature type="coiled-coil region" evidence="2">
    <location>
        <begin position="146"/>
        <end position="180"/>
    </location>
</feature>
<dbReference type="Gene3D" id="1.10.287.470">
    <property type="entry name" value="Helix hairpin bin"/>
    <property type="match status" value="1"/>
</dbReference>